<evidence type="ECO:0000313" key="5">
    <source>
        <dbReference type="EMBL" id="OWF50756.1"/>
    </source>
</evidence>
<dbReference type="SUPFAM" id="SSF55826">
    <property type="entry name" value="YbaK/ProRS associated domain"/>
    <property type="match status" value="1"/>
</dbReference>
<protein>
    <recommendedName>
        <fullName evidence="2">PrdX deacylase domain-containing protein 1</fullName>
    </recommendedName>
</protein>
<dbReference type="Proteomes" id="UP000242188">
    <property type="component" value="Unassembled WGS sequence"/>
</dbReference>
<dbReference type="EMBL" id="NEDP02002474">
    <property type="protein sequence ID" value="OWF50756.1"/>
    <property type="molecule type" value="Genomic_DNA"/>
</dbReference>
<evidence type="ECO:0000313" key="6">
    <source>
        <dbReference type="Proteomes" id="UP000242188"/>
    </source>
</evidence>
<evidence type="ECO:0000256" key="1">
    <source>
        <dbReference type="ARBA" id="ARBA00010201"/>
    </source>
</evidence>
<evidence type="ECO:0000256" key="3">
    <source>
        <dbReference type="SAM" id="Phobius"/>
    </source>
</evidence>
<dbReference type="InterPro" id="IPR007214">
    <property type="entry name" value="YbaK/aa-tRNA-synth-assoc-dom"/>
</dbReference>
<dbReference type="Pfam" id="PF04073">
    <property type="entry name" value="tRNA_edit"/>
    <property type="match status" value="1"/>
</dbReference>
<proteinExistence type="inferred from homology"/>
<sequence length="237" mass="26832">MAAHEKGAREGARGFGLGEVAGVFFFLSYLFPSLHFQIFKTIRDSKNQILMTQKNTYTPKITSESKSAPCPKISQLPTDLNKKSLQLFETFSELSISTESVKYLPKEHRDPNDATIYCKNLFLKDRKGRFYLVICLEDEVVDLKSLRQKLKAYRNFSFASATEVSCILGVCPGEVTPLALPQDTDGKVTVAVMQSICTQEKLLNFHPLDKRYATRMSFIDLQRFLTNCGHTLEKLTP</sequence>
<reference evidence="5 6" key="1">
    <citation type="journal article" date="2017" name="Nat. Ecol. Evol.">
        <title>Scallop genome provides insights into evolution of bilaterian karyotype and development.</title>
        <authorList>
            <person name="Wang S."/>
            <person name="Zhang J."/>
            <person name="Jiao W."/>
            <person name="Li J."/>
            <person name="Xun X."/>
            <person name="Sun Y."/>
            <person name="Guo X."/>
            <person name="Huan P."/>
            <person name="Dong B."/>
            <person name="Zhang L."/>
            <person name="Hu X."/>
            <person name="Sun X."/>
            <person name="Wang J."/>
            <person name="Zhao C."/>
            <person name="Wang Y."/>
            <person name="Wang D."/>
            <person name="Huang X."/>
            <person name="Wang R."/>
            <person name="Lv J."/>
            <person name="Li Y."/>
            <person name="Zhang Z."/>
            <person name="Liu B."/>
            <person name="Lu W."/>
            <person name="Hui Y."/>
            <person name="Liang J."/>
            <person name="Zhou Z."/>
            <person name="Hou R."/>
            <person name="Li X."/>
            <person name="Liu Y."/>
            <person name="Li H."/>
            <person name="Ning X."/>
            <person name="Lin Y."/>
            <person name="Zhao L."/>
            <person name="Xing Q."/>
            <person name="Dou J."/>
            <person name="Li Y."/>
            <person name="Mao J."/>
            <person name="Guo H."/>
            <person name="Dou H."/>
            <person name="Li T."/>
            <person name="Mu C."/>
            <person name="Jiang W."/>
            <person name="Fu Q."/>
            <person name="Fu X."/>
            <person name="Miao Y."/>
            <person name="Liu J."/>
            <person name="Yu Q."/>
            <person name="Li R."/>
            <person name="Liao H."/>
            <person name="Li X."/>
            <person name="Kong Y."/>
            <person name="Jiang Z."/>
            <person name="Chourrout D."/>
            <person name="Li R."/>
            <person name="Bao Z."/>
        </authorList>
    </citation>
    <scope>NUCLEOTIDE SEQUENCE [LARGE SCALE GENOMIC DNA]</scope>
    <source>
        <strain evidence="5 6">PY_sf001</strain>
    </source>
</reference>
<evidence type="ECO:0000256" key="2">
    <source>
        <dbReference type="ARBA" id="ARBA00031612"/>
    </source>
</evidence>
<keyword evidence="3" id="KW-0812">Transmembrane</keyword>
<dbReference type="Gene3D" id="3.90.960.10">
    <property type="entry name" value="YbaK/aminoacyl-tRNA synthetase-associated domain"/>
    <property type="match status" value="1"/>
</dbReference>
<feature type="domain" description="YbaK/aminoacyl-tRNA synthetase-associated" evidence="4">
    <location>
        <begin position="115"/>
        <end position="224"/>
    </location>
</feature>
<organism evidence="5 6">
    <name type="scientific">Mizuhopecten yessoensis</name>
    <name type="common">Japanese scallop</name>
    <name type="synonym">Patinopecten yessoensis</name>
    <dbReference type="NCBI Taxonomy" id="6573"/>
    <lineage>
        <taxon>Eukaryota</taxon>
        <taxon>Metazoa</taxon>
        <taxon>Spiralia</taxon>
        <taxon>Lophotrochozoa</taxon>
        <taxon>Mollusca</taxon>
        <taxon>Bivalvia</taxon>
        <taxon>Autobranchia</taxon>
        <taxon>Pteriomorphia</taxon>
        <taxon>Pectinida</taxon>
        <taxon>Pectinoidea</taxon>
        <taxon>Pectinidae</taxon>
        <taxon>Mizuhopecten</taxon>
    </lineage>
</organism>
<dbReference type="AlphaFoldDB" id="A0A210QPU1"/>
<dbReference type="PANTHER" id="PTHR31423">
    <property type="entry name" value="YBAK DOMAIN-CONTAINING PROTEIN"/>
    <property type="match status" value="1"/>
</dbReference>
<gene>
    <name evidence="5" type="ORF">KP79_PYT18171</name>
</gene>
<dbReference type="GO" id="GO:0002161">
    <property type="term" value="F:aminoacyl-tRNA deacylase activity"/>
    <property type="evidence" value="ECO:0007669"/>
    <property type="project" value="InterPro"/>
</dbReference>
<name>A0A210QPU1_MIZYE</name>
<dbReference type="PANTHER" id="PTHR31423:SF3">
    <property type="entry name" value="PROLYL-TRNA SYNTHETASE ASSOCIATED DOMAIN-CONTAINING PROTEIN 1-RELATED"/>
    <property type="match status" value="1"/>
</dbReference>
<feature type="transmembrane region" description="Helical" evidence="3">
    <location>
        <begin position="12"/>
        <end position="31"/>
    </location>
</feature>
<comment type="caution">
    <text evidence="5">The sequence shown here is derived from an EMBL/GenBank/DDBJ whole genome shotgun (WGS) entry which is preliminary data.</text>
</comment>
<evidence type="ECO:0000259" key="4">
    <source>
        <dbReference type="Pfam" id="PF04073"/>
    </source>
</evidence>
<keyword evidence="3" id="KW-0472">Membrane</keyword>
<keyword evidence="6" id="KW-1185">Reference proteome</keyword>
<comment type="similarity">
    <text evidence="1">Belongs to the PRORSD1 family.</text>
</comment>
<dbReference type="InterPro" id="IPR040285">
    <property type="entry name" value="ProX/PRXD1"/>
</dbReference>
<dbReference type="InterPro" id="IPR036754">
    <property type="entry name" value="YbaK/aa-tRNA-synt-asso_dom_sf"/>
</dbReference>
<keyword evidence="3" id="KW-1133">Transmembrane helix</keyword>
<accession>A0A210QPU1</accession>